<dbReference type="Pfam" id="PF13185">
    <property type="entry name" value="GAF_2"/>
    <property type="match status" value="1"/>
</dbReference>
<dbReference type="Proteomes" id="UP000189911">
    <property type="component" value="Chromosome E"/>
</dbReference>
<gene>
    <name evidence="3" type="ORF">LANO_0E13630G</name>
</gene>
<dbReference type="AlphaFoldDB" id="A0A1G4JZ63"/>
<evidence type="ECO:0000313" key="4">
    <source>
        <dbReference type="Proteomes" id="UP000189911"/>
    </source>
</evidence>
<dbReference type="GO" id="GO:0033745">
    <property type="term" value="F:L-methionine-(R)-S-oxide reductase activity"/>
    <property type="evidence" value="ECO:0007669"/>
    <property type="project" value="TreeGrafter"/>
</dbReference>
<dbReference type="OrthoDB" id="15735at2759"/>
<dbReference type="PANTHER" id="PTHR21021">
    <property type="entry name" value="GAF/PUTATIVE CYTOSKELETAL PROTEIN"/>
    <property type="match status" value="1"/>
</dbReference>
<dbReference type="GO" id="GO:0005829">
    <property type="term" value="C:cytosol"/>
    <property type="evidence" value="ECO:0007669"/>
    <property type="project" value="TreeGrafter"/>
</dbReference>
<sequence>MSSEEIHHANYTQFENLAREETLQRVVDSYLALADGQDNWVCNLANASSLLWHAYRSMPLDINWAGFYVTKDPQSRELILGPFQGKVACQLIKSGSGVCGTALLKKETQLVANVNQFPGHIACDGETKSEIVVPIVSSAGHCLGVIDIDCLAYNGFSEIDQHYLEKLAAAIVQTCKFN</sequence>
<dbReference type="Gene3D" id="3.30.450.40">
    <property type="match status" value="1"/>
</dbReference>
<protein>
    <submittedName>
        <fullName evidence="3">LANO_0E13630g1_1</fullName>
    </submittedName>
</protein>
<comment type="similarity">
    <text evidence="1">Belongs to the free Met sulfoxide reductase family.</text>
</comment>
<dbReference type="SUPFAM" id="SSF55781">
    <property type="entry name" value="GAF domain-like"/>
    <property type="match status" value="1"/>
</dbReference>
<dbReference type="InterPro" id="IPR003018">
    <property type="entry name" value="GAF"/>
</dbReference>
<dbReference type="InterPro" id="IPR051330">
    <property type="entry name" value="Phosphatase_reg/MetRdx"/>
</dbReference>
<feature type="domain" description="GAF" evidence="2">
    <location>
        <begin position="61"/>
        <end position="171"/>
    </location>
</feature>
<dbReference type="PANTHER" id="PTHR21021:SF15">
    <property type="entry name" value="FREE METHIONINE-R-SULFOXIDE REDUCTASE"/>
    <property type="match status" value="1"/>
</dbReference>
<name>A0A1G4JZ63_9SACH</name>
<dbReference type="InterPro" id="IPR029016">
    <property type="entry name" value="GAF-like_dom_sf"/>
</dbReference>
<evidence type="ECO:0000259" key="2">
    <source>
        <dbReference type="Pfam" id="PF13185"/>
    </source>
</evidence>
<evidence type="ECO:0000313" key="3">
    <source>
        <dbReference type="EMBL" id="SCU96487.1"/>
    </source>
</evidence>
<accession>A0A1G4JZ63</accession>
<evidence type="ECO:0000256" key="1">
    <source>
        <dbReference type="ARBA" id="ARBA00038454"/>
    </source>
</evidence>
<reference evidence="4" key="1">
    <citation type="submission" date="2016-03" db="EMBL/GenBank/DDBJ databases">
        <authorList>
            <person name="Devillers Hugo."/>
        </authorList>
    </citation>
    <scope>NUCLEOTIDE SEQUENCE [LARGE SCALE GENOMIC DNA]</scope>
</reference>
<keyword evidence="4" id="KW-1185">Reference proteome</keyword>
<dbReference type="FunFam" id="3.30.450.40:FF:000008">
    <property type="entry name" value="GAF domain-containing proteins"/>
    <property type="match status" value="1"/>
</dbReference>
<proteinExistence type="inferred from homology"/>
<organism evidence="3 4">
    <name type="scientific">Lachancea nothofagi CBS 11611</name>
    <dbReference type="NCBI Taxonomy" id="1266666"/>
    <lineage>
        <taxon>Eukaryota</taxon>
        <taxon>Fungi</taxon>
        <taxon>Dikarya</taxon>
        <taxon>Ascomycota</taxon>
        <taxon>Saccharomycotina</taxon>
        <taxon>Saccharomycetes</taxon>
        <taxon>Saccharomycetales</taxon>
        <taxon>Saccharomycetaceae</taxon>
        <taxon>Lachancea</taxon>
    </lineage>
</organism>
<dbReference type="EMBL" id="LT598451">
    <property type="protein sequence ID" value="SCU96487.1"/>
    <property type="molecule type" value="Genomic_DNA"/>
</dbReference>